<keyword evidence="12 14" id="KW-0830">Ubiquinone</keyword>
<comment type="function">
    <text evidence="2 14">Accepts electrons from ETF and reduces ubiquinone.</text>
</comment>
<comment type="caution">
    <text evidence="17">The sequence shown here is derived from an EMBL/GenBank/DDBJ whole genome shotgun (WGS) entry which is preliminary data.</text>
</comment>
<feature type="domain" description="ETF-QO/FixC ubiquinone-binding" evidence="16">
    <location>
        <begin position="207"/>
        <end position="305"/>
    </location>
</feature>
<evidence type="ECO:0000256" key="4">
    <source>
        <dbReference type="ARBA" id="ARBA00022485"/>
    </source>
</evidence>
<evidence type="ECO:0000259" key="15">
    <source>
        <dbReference type="Pfam" id="PF05187"/>
    </source>
</evidence>
<keyword evidence="8 14" id="KW-0249">Electron transport</keyword>
<dbReference type="InterPro" id="IPR040156">
    <property type="entry name" value="ETF-QO"/>
</dbReference>
<protein>
    <recommendedName>
        <fullName evidence="14">Electron transfer flavoprotein-ubiquinone oxidoreductase</fullName>
        <shortName evidence="14">ETF-QO</shortName>
        <ecNumber evidence="14">1.5.5.1</ecNumber>
    </recommendedName>
</protein>
<dbReference type="Gene3D" id="3.30.70.20">
    <property type="match status" value="1"/>
</dbReference>
<keyword evidence="18" id="KW-1185">Reference proteome</keyword>
<keyword evidence="7 14" id="KW-0274">FAD</keyword>
<dbReference type="PANTHER" id="PTHR10617:SF107">
    <property type="entry name" value="ELECTRON TRANSFER FLAVOPROTEIN-UBIQUINONE OXIDOREDUCTASE, MITOCHONDRIAL"/>
    <property type="match status" value="1"/>
</dbReference>
<dbReference type="Gene3D" id="3.50.50.60">
    <property type="entry name" value="FAD/NAD(P)-binding domain"/>
    <property type="match status" value="1"/>
</dbReference>
<dbReference type="Pfam" id="PF05187">
    <property type="entry name" value="Fer4_ETF_QO"/>
    <property type="match status" value="1"/>
</dbReference>
<evidence type="ECO:0000256" key="14">
    <source>
        <dbReference type="RuleBase" id="RU366068"/>
    </source>
</evidence>
<reference evidence="17" key="1">
    <citation type="submission" date="2020-10" db="EMBL/GenBank/DDBJ databases">
        <title>Bacterium isolated from coastal waters sediment.</title>
        <authorList>
            <person name="Chen R.-J."/>
            <person name="Lu D.-C."/>
            <person name="Zhu K.-L."/>
            <person name="Du Z.-J."/>
        </authorList>
    </citation>
    <scope>NUCLEOTIDE SEQUENCE</scope>
    <source>
        <strain evidence="17">N1Y112</strain>
    </source>
</reference>
<dbReference type="SUPFAM" id="SSF54373">
    <property type="entry name" value="FAD-linked reductases, C-terminal domain"/>
    <property type="match status" value="1"/>
</dbReference>
<dbReference type="GO" id="GO:0046872">
    <property type="term" value="F:metal ion binding"/>
    <property type="evidence" value="ECO:0007669"/>
    <property type="project" value="UniProtKB-KW"/>
</dbReference>
<sequence>MEFDVVIVGAGPSGLSAACRLMQQAQAAERELTVCVVEKGSEVGAHILSGAIIEPRALDELFPDWKERGAPLNIPVTEDQLFLLKDDTKAQKLPNGVVPKTMHNEGNYIASLGNVCRWLAEQAEQLGVEIFPGFAASEILYHDDGAVKGIATGDMGISESGEQKDSYMQGMELHAKYTLFAEGCRGHLGKELYAKFDLDVDADAQHYGIGIKELWDLPVKEGEPEKHQPGLVIHGSGWPLEKGTSGGFFLYHTENNQVVVGLIVDLNYANPHVSPFDEFQRLKHHPVLKQYLDGGKRVSYGARAISKGGFNALPKMTFPGGLVIGCNAGTLNFAKIKGTHTAMKSGMLAAETVFAAISGGCEGSKELSAFTDSFKTSWLYDELYRTRNFGPAMHKFGPMLGGAFNFIDQNIFGGKLPITLRDNHVDYAQLKPADQFEPIRYPKPDGKLSFDKLSSVFLSNTNHEEDQPCHLVLRDVDLPLSKNLPLYAEPAQRYCPAGVYEVMEDEQGQRFQINGQNCLHCKTCDIKDPAQNITWVTPEGGGGPNYPNM</sequence>
<dbReference type="Pfam" id="PF13450">
    <property type="entry name" value="NAD_binding_8"/>
    <property type="match status" value="1"/>
</dbReference>
<dbReference type="Proteomes" id="UP000640333">
    <property type="component" value="Unassembled WGS sequence"/>
</dbReference>
<proteinExistence type="predicted"/>
<keyword evidence="5 14" id="KW-0285">Flavoprotein</keyword>
<evidence type="ECO:0000256" key="7">
    <source>
        <dbReference type="ARBA" id="ARBA00022827"/>
    </source>
</evidence>
<evidence type="ECO:0000256" key="2">
    <source>
        <dbReference type="ARBA" id="ARBA00002819"/>
    </source>
</evidence>
<dbReference type="SUPFAM" id="SSF51905">
    <property type="entry name" value="FAD/NAD(P)-binding domain"/>
    <property type="match status" value="1"/>
</dbReference>
<evidence type="ECO:0000256" key="10">
    <source>
        <dbReference type="ARBA" id="ARBA00023004"/>
    </source>
</evidence>
<dbReference type="FunFam" id="3.30.70.20:FF:000012">
    <property type="entry name" value="Electron transfer flavoprotein-ubiquinone oxidoreductase, mitochondrial"/>
    <property type="match status" value="1"/>
</dbReference>
<evidence type="ECO:0000256" key="6">
    <source>
        <dbReference type="ARBA" id="ARBA00022723"/>
    </source>
</evidence>
<dbReference type="PRINTS" id="PR00420">
    <property type="entry name" value="RNGMNOXGNASE"/>
</dbReference>
<comment type="cofactor">
    <cofactor evidence="1 14">
        <name>FAD</name>
        <dbReference type="ChEBI" id="CHEBI:57692"/>
    </cofactor>
</comment>
<evidence type="ECO:0000256" key="13">
    <source>
        <dbReference type="ARBA" id="ARBA00052682"/>
    </source>
</evidence>
<dbReference type="PANTHER" id="PTHR10617">
    <property type="entry name" value="ELECTRON TRANSFER FLAVOPROTEIN-UBIQUINONE OXIDOREDUCTASE"/>
    <property type="match status" value="1"/>
</dbReference>
<evidence type="ECO:0000313" key="17">
    <source>
        <dbReference type="EMBL" id="MBE9397176.1"/>
    </source>
</evidence>
<dbReference type="InterPro" id="IPR036188">
    <property type="entry name" value="FAD/NAD-bd_sf"/>
</dbReference>
<evidence type="ECO:0000256" key="9">
    <source>
        <dbReference type="ARBA" id="ARBA00023002"/>
    </source>
</evidence>
<organism evidence="17 18">
    <name type="scientific">Pontibacterium sinense</name>
    <dbReference type="NCBI Taxonomy" id="2781979"/>
    <lineage>
        <taxon>Bacteria</taxon>
        <taxon>Pseudomonadati</taxon>
        <taxon>Pseudomonadota</taxon>
        <taxon>Gammaproteobacteria</taxon>
        <taxon>Oceanospirillales</taxon>
        <taxon>Oceanospirillaceae</taxon>
        <taxon>Pontibacterium</taxon>
    </lineage>
</organism>
<dbReference type="Pfam" id="PF21162">
    <property type="entry name" value="ETFQO_UQ-bd"/>
    <property type="match status" value="1"/>
</dbReference>
<evidence type="ECO:0000256" key="5">
    <source>
        <dbReference type="ARBA" id="ARBA00022630"/>
    </source>
</evidence>
<keyword evidence="9 14" id="KW-0560">Oxidoreductase</keyword>
<evidence type="ECO:0000259" key="16">
    <source>
        <dbReference type="Pfam" id="PF21162"/>
    </source>
</evidence>
<dbReference type="Gene3D" id="3.30.9.90">
    <property type="match status" value="1"/>
</dbReference>
<keyword evidence="3 14" id="KW-0813">Transport</keyword>
<dbReference type="SUPFAM" id="SSF54862">
    <property type="entry name" value="4Fe-4S ferredoxins"/>
    <property type="match status" value="1"/>
</dbReference>
<dbReference type="InterPro" id="IPR049398">
    <property type="entry name" value="ETF-QO/FixC_UQ-bd"/>
</dbReference>
<evidence type="ECO:0000256" key="8">
    <source>
        <dbReference type="ARBA" id="ARBA00022982"/>
    </source>
</evidence>
<gene>
    <name evidence="17" type="ORF">IOQ59_07885</name>
</gene>
<feature type="domain" description="ETF-QO/FixX C-terminal" evidence="15">
    <location>
        <begin position="446"/>
        <end position="546"/>
    </location>
</feature>
<dbReference type="EC" id="1.5.5.1" evidence="14"/>
<dbReference type="EMBL" id="JADEYS010000006">
    <property type="protein sequence ID" value="MBE9397176.1"/>
    <property type="molecule type" value="Genomic_DNA"/>
</dbReference>
<evidence type="ECO:0000256" key="1">
    <source>
        <dbReference type="ARBA" id="ARBA00001974"/>
    </source>
</evidence>
<dbReference type="InterPro" id="IPR007859">
    <property type="entry name" value="ETF-QO/FixX_C"/>
</dbReference>
<comment type="catalytic activity">
    <reaction evidence="13 14">
        <text>a ubiquinone + reduced [electron-transfer flavoprotein] = a ubiquinol + oxidized [electron-transfer flavoprotein] + H(+)</text>
        <dbReference type="Rhea" id="RHEA:24052"/>
        <dbReference type="Rhea" id="RHEA-COMP:9565"/>
        <dbReference type="Rhea" id="RHEA-COMP:9566"/>
        <dbReference type="Rhea" id="RHEA-COMP:10685"/>
        <dbReference type="Rhea" id="RHEA-COMP:10686"/>
        <dbReference type="ChEBI" id="CHEBI:15378"/>
        <dbReference type="ChEBI" id="CHEBI:16389"/>
        <dbReference type="ChEBI" id="CHEBI:17976"/>
        <dbReference type="ChEBI" id="CHEBI:57692"/>
        <dbReference type="ChEBI" id="CHEBI:58307"/>
        <dbReference type="EC" id="1.5.5.1"/>
    </reaction>
</comment>
<dbReference type="GO" id="GO:0004174">
    <property type="term" value="F:electron-transferring-flavoprotein dehydrogenase activity"/>
    <property type="evidence" value="ECO:0007669"/>
    <property type="project" value="UniProtKB-UniRule"/>
</dbReference>
<keyword evidence="10 14" id="KW-0408">Iron</keyword>
<evidence type="ECO:0000256" key="12">
    <source>
        <dbReference type="ARBA" id="ARBA00023075"/>
    </source>
</evidence>
<keyword evidence="6 14" id="KW-0479">Metal-binding</keyword>
<comment type="cofactor">
    <cofactor evidence="14">
        <name>[4Fe-4S] cluster</name>
        <dbReference type="ChEBI" id="CHEBI:49883"/>
    </cofactor>
    <text evidence="14">Binds 1 [4Fe-4S] cluster.</text>
</comment>
<name>A0A8J7FCI3_9GAMM</name>
<keyword evidence="4" id="KW-0004">4Fe-4S</keyword>
<evidence type="ECO:0000256" key="11">
    <source>
        <dbReference type="ARBA" id="ARBA00023014"/>
    </source>
</evidence>
<dbReference type="AlphaFoldDB" id="A0A8J7FCI3"/>
<evidence type="ECO:0000313" key="18">
    <source>
        <dbReference type="Proteomes" id="UP000640333"/>
    </source>
</evidence>
<evidence type="ECO:0000256" key="3">
    <source>
        <dbReference type="ARBA" id="ARBA00022448"/>
    </source>
</evidence>
<dbReference type="GO" id="GO:0051539">
    <property type="term" value="F:4 iron, 4 sulfur cluster binding"/>
    <property type="evidence" value="ECO:0007669"/>
    <property type="project" value="UniProtKB-UniRule"/>
</dbReference>
<keyword evidence="11 14" id="KW-0411">Iron-sulfur</keyword>
<accession>A0A8J7FCI3</accession>